<reference evidence="2 3" key="1">
    <citation type="journal article" date="2018" name="Front. Microbiol.">
        <title>Hydrolytic Capabilities as a Key to Environmental Success: Chitinolytic and Cellulolytic Acidobacteria From Acidic Sub-arctic Soils and Boreal Peatlands.</title>
        <authorList>
            <person name="Belova S.E."/>
            <person name="Ravin N.V."/>
            <person name="Pankratov T.A."/>
            <person name="Rakitin A.L."/>
            <person name="Ivanova A.A."/>
            <person name="Beletsky A.V."/>
            <person name="Mardanov A.V."/>
            <person name="Sinninghe Damste J.S."/>
            <person name="Dedysh S.N."/>
        </authorList>
    </citation>
    <scope>NUCLEOTIDE SEQUENCE [LARGE SCALE GENOMIC DNA]</scope>
    <source>
        <strain evidence="2 3">SBC82</strain>
    </source>
</reference>
<protein>
    <submittedName>
        <fullName evidence="2">Uncharacterized protein</fullName>
    </submittedName>
</protein>
<evidence type="ECO:0000313" key="3">
    <source>
        <dbReference type="Proteomes" id="UP000253606"/>
    </source>
</evidence>
<keyword evidence="3" id="KW-1185">Reference proteome</keyword>
<organism evidence="2 3">
    <name type="scientific">Acidisarcina polymorpha</name>
    <dbReference type="NCBI Taxonomy" id="2211140"/>
    <lineage>
        <taxon>Bacteria</taxon>
        <taxon>Pseudomonadati</taxon>
        <taxon>Acidobacteriota</taxon>
        <taxon>Terriglobia</taxon>
        <taxon>Terriglobales</taxon>
        <taxon>Acidobacteriaceae</taxon>
        <taxon>Acidisarcina</taxon>
    </lineage>
</organism>
<dbReference type="EMBL" id="CP030840">
    <property type="protein sequence ID" value="AXC15808.1"/>
    <property type="molecule type" value="Genomic_DNA"/>
</dbReference>
<dbReference type="AlphaFoldDB" id="A0A2Z5G9X9"/>
<evidence type="ECO:0000313" key="2">
    <source>
        <dbReference type="EMBL" id="AXC15808.1"/>
    </source>
</evidence>
<gene>
    <name evidence="2" type="ORF">ACPOL_6596</name>
</gene>
<dbReference type="Proteomes" id="UP000253606">
    <property type="component" value="Chromosome"/>
</dbReference>
<evidence type="ECO:0000256" key="1">
    <source>
        <dbReference type="SAM" id="MobiDB-lite"/>
    </source>
</evidence>
<name>A0A2Z5G9X9_9BACT</name>
<dbReference type="KEGG" id="abas:ACPOL_6596"/>
<proteinExistence type="predicted"/>
<accession>A0A2Z5G9X9</accession>
<sequence>MPRIVLGRRLRDFARNPPSFENFGQSLHRETNDSDINPVAYPRM</sequence>
<feature type="region of interest" description="Disordered" evidence="1">
    <location>
        <begin position="21"/>
        <end position="44"/>
    </location>
</feature>